<dbReference type="EMBL" id="BSPW01000019">
    <property type="protein sequence ID" value="GLT17069.1"/>
    <property type="molecule type" value="Genomic_DNA"/>
</dbReference>
<dbReference type="Proteomes" id="UP001157138">
    <property type="component" value="Unassembled WGS sequence"/>
</dbReference>
<keyword evidence="2" id="KW-1185">Reference proteome</keyword>
<evidence type="ECO:0000313" key="2">
    <source>
        <dbReference type="Proteomes" id="UP001157138"/>
    </source>
</evidence>
<proteinExistence type="predicted"/>
<evidence type="ECO:0000313" key="1">
    <source>
        <dbReference type="EMBL" id="GLT17069.1"/>
    </source>
</evidence>
<dbReference type="InterPro" id="IPR036194">
    <property type="entry name" value="FlhD_sf"/>
</dbReference>
<dbReference type="Gene3D" id="1.10.4000.10">
    <property type="entry name" value="Flagellar transcriptional activator FlhD"/>
    <property type="match status" value="1"/>
</dbReference>
<sequence>MTCNSSSLIPKMIGHVQKSFGVARFNENVFEFDLCLWTLLKSLSSLYPKEVSEQFSLPLDTVAALASASESQLKLLSSGAIISFKLSGCEKDYIEYLEGHYDHVSLINNQDAGLSSAYWLLMGRIAHDDTDIAAQIFDVTTSLTKLVAEATDNQLRSLACVKDMPFAIRFSPELVKEILESDECHVTHLILKKHQQSLSTGGRYEL</sequence>
<name>A0ABQ6EVM6_9VIBR</name>
<comment type="caution">
    <text evidence="1">The sequence shown here is derived from an EMBL/GenBank/DDBJ whole genome shotgun (WGS) entry which is preliminary data.</text>
</comment>
<dbReference type="RefSeq" id="WP_284190990.1">
    <property type="nucleotide sequence ID" value="NZ_BSPW01000019.1"/>
</dbReference>
<organism evidence="1 2">
    <name type="scientific">Vibrio zhanjiangensis</name>
    <dbReference type="NCBI Taxonomy" id="1046128"/>
    <lineage>
        <taxon>Bacteria</taxon>
        <taxon>Pseudomonadati</taxon>
        <taxon>Pseudomonadota</taxon>
        <taxon>Gammaproteobacteria</taxon>
        <taxon>Vibrionales</taxon>
        <taxon>Vibrionaceae</taxon>
        <taxon>Vibrio</taxon>
    </lineage>
</organism>
<accession>A0ABQ6EVM6</accession>
<reference evidence="2" key="1">
    <citation type="journal article" date="2019" name="Int. J. Syst. Evol. Microbiol.">
        <title>The Global Catalogue of Microorganisms (GCM) 10K type strain sequencing project: providing services to taxonomists for standard genome sequencing and annotation.</title>
        <authorList>
            <consortium name="The Broad Institute Genomics Platform"/>
            <consortium name="The Broad Institute Genome Sequencing Center for Infectious Disease"/>
            <person name="Wu L."/>
            <person name="Ma J."/>
        </authorList>
    </citation>
    <scope>NUCLEOTIDE SEQUENCE [LARGE SCALE GENOMIC DNA]</scope>
    <source>
        <strain evidence="2">NBRC 108723</strain>
    </source>
</reference>
<protein>
    <submittedName>
        <fullName evidence="1">Uncharacterized protein</fullName>
    </submittedName>
</protein>
<gene>
    <name evidence="1" type="ORF">GCM10007938_08460</name>
</gene>